<evidence type="ECO:0000313" key="2">
    <source>
        <dbReference type="EMBL" id="ADR23044.1"/>
    </source>
</evidence>
<dbReference type="Proteomes" id="UP000008720">
    <property type="component" value="Chromosome"/>
</dbReference>
<feature type="transmembrane region" description="Helical" evidence="1">
    <location>
        <begin position="20"/>
        <end position="42"/>
    </location>
</feature>
<organism evidence="2 3">
    <name type="scientific">Marivirga tractuosa (strain ATCC 23168 / DSM 4126 / NBRC 15989 / NCIMB 1408 / VKM B-1430 / H-43)</name>
    <name type="common">Microscilla tractuosa</name>
    <name type="synonym">Flexibacter tractuosus</name>
    <dbReference type="NCBI Taxonomy" id="643867"/>
    <lineage>
        <taxon>Bacteria</taxon>
        <taxon>Pseudomonadati</taxon>
        <taxon>Bacteroidota</taxon>
        <taxon>Cytophagia</taxon>
        <taxon>Cytophagales</taxon>
        <taxon>Marivirgaceae</taxon>
        <taxon>Marivirga</taxon>
    </lineage>
</organism>
<name>E4TU22_MARTH</name>
<sequence length="160" mass="18969">MEKQYKIKDIYENYLKQKDLSRVFTITFFIYLFLILLIILSGDFSLKFFLFSLIYFVLVGIGLLGRYYTISSPDNTIILLKENHIIRKGKGLRTVKMNFEDIADFRRVKYGIILFDDKISSKLKYHFYGHAITQDSGILFIPETIEGYEEIKEYIMNKIN</sequence>
<keyword evidence="1" id="KW-1133">Transmembrane helix</keyword>
<keyword evidence="1" id="KW-0472">Membrane</keyword>
<protein>
    <submittedName>
        <fullName evidence="2">Uncharacterized protein</fullName>
    </submittedName>
</protein>
<feature type="transmembrane region" description="Helical" evidence="1">
    <location>
        <begin position="48"/>
        <end position="68"/>
    </location>
</feature>
<dbReference type="RefSeq" id="WP_013455187.1">
    <property type="nucleotide sequence ID" value="NC_014759.1"/>
</dbReference>
<keyword evidence="1" id="KW-0812">Transmembrane</keyword>
<dbReference type="KEGG" id="mtt:Ftrac_3068"/>
<dbReference type="EMBL" id="CP002349">
    <property type="protein sequence ID" value="ADR23044.1"/>
    <property type="molecule type" value="Genomic_DNA"/>
</dbReference>
<gene>
    <name evidence="2" type="ordered locus">Ftrac_3068</name>
</gene>
<proteinExistence type="predicted"/>
<evidence type="ECO:0000313" key="3">
    <source>
        <dbReference type="Proteomes" id="UP000008720"/>
    </source>
</evidence>
<accession>E4TU22</accession>
<keyword evidence="3" id="KW-1185">Reference proteome</keyword>
<dbReference type="AlphaFoldDB" id="E4TU22"/>
<evidence type="ECO:0000256" key="1">
    <source>
        <dbReference type="SAM" id="Phobius"/>
    </source>
</evidence>
<reference evidence="2 3" key="1">
    <citation type="journal article" date="2011" name="Stand. Genomic Sci.">
        <title>Complete genome sequence of Marivirga tractuosa type strain (H-43).</title>
        <authorList>
            <person name="Pagani I."/>
            <person name="Chertkov O."/>
            <person name="Lapidus A."/>
            <person name="Lucas S."/>
            <person name="Del Rio T.G."/>
            <person name="Tice H."/>
            <person name="Copeland A."/>
            <person name="Cheng J.F."/>
            <person name="Nolan M."/>
            <person name="Saunders E."/>
            <person name="Pitluck S."/>
            <person name="Held B."/>
            <person name="Goodwin L."/>
            <person name="Liolios K."/>
            <person name="Ovchinikova G."/>
            <person name="Ivanova N."/>
            <person name="Mavromatis K."/>
            <person name="Pati A."/>
            <person name="Chen A."/>
            <person name="Palaniappan K."/>
            <person name="Land M."/>
            <person name="Hauser L."/>
            <person name="Jeffries C.D."/>
            <person name="Detter J.C."/>
            <person name="Han C."/>
            <person name="Tapia R."/>
            <person name="Ngatchou-Djao O.D."/>
            <person name="Rohde M."/>
            <person name="Goker M."/>
            <person name="Spring S."/>
            <person name="Sikorski J."/>
            <person name="Woyke T."/>
            <person name="Bristow J."/>
            <person name="Eisen J.A."/>
            <person name="Markowitz V."/>
            <person name="Hugenholtz P."/>
            <person name="Klenk H.P."/>
            <person name="Kyrpides N.C."/>
        </authorList>
    </citation>
    <scope>NUCLEOTIDE SEQUENCE [LARGE SCALE GENOMIC DNA]</scope>
    <source>
        <strain evidence="3">ATCC 23168 / DSM 4126 / NBRC 15989 / NCIMB 1408 / VKM B-1430 / H-43</strain>
    </source>
</reference>
<dbReference type="HOGENOM" id="CLU_1650126_0_0_10"/>